<evidence type="ECO:0000259" key="4">
    <source>
        <dbReference type="PROSITE" id="PS51192"/>
    </source>
</evidence>
<dbReference type="SUPFAM" id="SSF57903">
    <property type="entry name" value="FYVE/PHD zinc finger"/>
    <property type="match status" value="1"/>
</dbReference>
<evidence type="ECO:0000313" key="6">
    <source>
        <dbReference type="Proteomes" id="UP001153555"/>
    </source>
</evidence>
<dbReference type="Pfam" id="PF21325">
    <property type="entry name" value="SHPRH_helical-1st"/>
    <property type="match status" value="1"/>
</dbReference>
<keyword evidence="6" id="KW-1185">Reference proteome</keyword>
<dbReference type="SMART" id="SM00249">
    <property type="entry name" value="PHD"/>
    <property type="match status" value="1"/>
</dbReference>
<dbReference type="SUPFAM" id="SSF52540">
    <property type="entry name" value="P-loop containing nucleoside triphosphate hydrolases"/>
    <property type="match status" value="2"/>
</dbReference>
<accession>A0A9N7RPY6</accession>
<dbReference type="InterPro" id="IPR000330">
    <property type="entry name" value="SNF2_N"/>
</dbReference>
<dbReference type="InterPro" id="IPR013083">
    <property type="entry name" value="Znf_RING/FYVE/PHD"/>
</dbReference>
<dbReference type="PROSITE" id="PS01359">
    <property type="entry name" value="ZF_PHD_1"/>
    <property type="match status" value="1"/>
</dbReference>
<dbReference type="InterPro" id="IPR048686">
    <property type="entry name" value="SHPRH_helical_1st"/>
</dbReference>
<protein>
    <recommendedName>
        <fullName evidence="4">Helicase ATP-binding domain-containing protein</fullName>
    </recommendedName>
</protein>
<feature type="domain" description="Helicase ATP-binding" evidence="4">
    <location>
        <begin position="310"/>
        <end position="481"/>
    </location>
</feature>
<dbReference type="InterPro" id="IPR038718">
    <property type="entry name" value="SNF2-like_sf"/>
</dbReference>
<dbReference type="GO" id="GO:0005524">
    <property type="term" value="F:ATP binding"/>
    <property type="evidence" value="ECO:0007669"/>
    <property type="project" value="InterPro"/>
</dbReference>
<evidence type="ECO:0000313" key="5">
    <source>
        <dbReference type="EMBL" id="CAA0836655.1"/>
    </source>
</evidence>
<evidence type="ECO:0000256" key="1">
    <source>
        <dbReference type="ARBA" id="ARBA00022723"/>
    </source>
</evidence>
<dbReference type="InterPro" id="IPR052583">
    <property type="entry name" value="ATP-helicase/E3_Ub-Ligase"/>
</dbReference>
<evidence type="ECO:0000256" key="3">
    <source>
        <dbReference type="ARBA" id="ARBA00022833"/>
    </source>
</evidence>
<dbReference type="AlphaFoldDB" id="A0A9N7RPY6"/>
<dbReference type="SMART" id="SM00487">
    <property type="entry name" value="DEXDc"/>
    <property type="match status" value="1"/>
</dbReference>
<dbReference type="InterPro" id="IPR011011">
    <property type="entry name" value="Znf_FYVE_PHD"/>
</dbReference>
<dbReference type="Gene3D" id="3.40.50.10810">
    <property type="entry name" value="Tandem AAA-ATPase domain"/>
    <property type="match status" value="2"/>
</dbReference>
<dbReference type="PANTHER" id="PTHR45865:SF1">
    <property type="entry name" value="E3 UBIQUITIN-PROTEIN LIGASE SHPRH"/>
    <property type="match status" value="1"/>
</dbReference>
<keyword evidence="1" id="KW-0479">Metal-binding</keyword>
<dbReference type="Proteomes" id="UP001153555">
    <property type="component" value="Unassembled WGS sequence"/>
</dbReference>
<keyword evidence="2" id="KW-0863">Zinc-finger</keyword>
<dbReference type="InterPro" id="IPR027417">
    <property type="entry name" value="P-loop_NTPase"/>
</dbReference>
<comment type="caution">
    <text evidence="5">The sequence shown here is derived from an EMBL/GenBank/DDBJ whole genome shotgun (WGS) entry which is preliminary data.</text>
</comment>
<proteinExistence type="predicted"/>
<dbReference type="InterPro" id="IPR019787">
    <property type="entry name" value="Znf_PHD-finger"/>
</dbReference>
<name>A0A9N7RPY6_STRHE</name>
<dbReference type="InterPro" id="IPR014001">
    <property type="entry name" value="Helicase_ATP-bd"/>
</dbReference>
<sequence>MSSIRVRIEILERAFDECGSLLENTRQLWKRSMMSVISWLRPEVMTSEFRYGYDTVGNMDIETPLVADDESSASIKQIRFEVSSFYEAIKPSTEEPMLEDHLPDLLPELRPYQRRAAYWMIKRERCDFEHLDGIETSWAVAPLCVPLNLINTSGRIYYNPFSGNISLHAAHCSSYVPGGILADEMGLGKTIELLCCVFAHRMPSSEVASGFEAMEVERTQKVNLKRLKRERVECICGAVTDSYRYGGLWVQCDFCDAWQHADCVGYSLERKTPKLGGETCEEHSVGNSRKNKRRKTDSEVIEMNDDYICQTCSELFQATESPIAAGGTLIVCPTPILLQWHAEILRHTRPGSLRICVYEGVRQTSFSDEPVIDIEELLKADIVLTTYDVLKEDLPHDSERYEGDRRFMRYRKRYPVVPTLLTRIIWWRICLDEAQMVEGNAAAATELALRLHAKHRWCITGTPIQRKLDDLYGLLRFLQASPFNVLRWWIDVISNPYERGDVRAMTFTHNFFKKIMWRSSKAHVSDELQLPPQEEGVSWLTLSPIEQHFYQRQHETCVDDAREVVENFKKADSVSDISFDPYVTNVDAAKLFNSLLKLRQACCHPQVGSSGLRTLQKSPMTMEEILSVLIGKTKVEGEDALRKLVVALNGLAGIAIIKQDFSQAVSLYKEALDLAEGHSGDFRLDPLLNIHIHHNLAEALPLSDNILPQESISRIEKLISGTCDEKDNHAAKGDSPTSSSCLLSNGDSSCNVQQHVSTCVQCLQRACEELKHKFLSIFTSKLFAAQAEFRRIYEQVHDYLTERENQSATWWLDALHHIEQDNDSSNALIQKIGESLSSNLDKRSRIPSWLVMAAFCFQTEAQAVGRVHRIGQEHKTLVHRFIVKDTVEESIYKLNKSRNTSSFISGNRKNQDQPCLTLKDVESLFRVAPAGCTENQTSVNRRGLRDLPASVAAAIAAERRLMGIDGSNAIDEDAERN</sequence>
<dbReference type="InterPro" id="IPR001965">
    <property type="entry name" value="Znf_PHD"/>
</dbReference>
<reference evidence="5" key="1">
    <citation type="submission" date="2019-12" db="EMBL/GenBank/DDBJ databases">
        <authorList>
            <person name="Scholes J."/>
        </authorList>
    </citation>
    <scope>NUCLEOTIDE SEQUENCE</scope>
</reference>
<dbReference type="EMBL" id="CACSLK010030184">
    <property type="protein sequence ID" value="CAA0836655.1"/>
    <property type="molecule type" value="Genomic_DNA"/>
</dbReference>
<dbReference type="Gene3D" id="3.40.50.300">
    <property type="entry name" value="P-loop containing nucleotide triphosphate hydrolases"/>
    <property type="match status" value="1"/>
</dbReference>
<dbReference type="InterPro" id="IPR019786">
    <property type="entry name" value="Zinc_finger_PHD-type_CS"/>
</dbReference>
<dbReference type="PROSITE" id="PS51192">
    <property type="entry name" value="HELICASE_ATP_BIND_1"/>
    <property type="match status" value="1"/>
</dbReference>
<dbReference type="OrthoDB" id="423559at2759"/>
<dbReference type="Pfam" id="PF00176">
    <property type="entry name" value="SNF2-rel_dom"/>
    <property type="match status" value="1"/>
</dbReference>
<dbReference type="CDD" id="cd18070">
    <property type="entry name" value="DEXQc_SHPRH"/>
    <property type="match status" value="1"/>
</dbReference>
<evidence type="ECO:0000256" key="2">
    <source>
        <dbReference type="ARBA" id="ARBA00022771"/>
    </source>
</evidence>
<gene>
    <name evidence="5" type="ORF">SHERM_03722</name>
</gene>
<dbReference type="PANTHER" id="PTHR45865">
    <property type="entry name" value="E3 UBIQUITIN-PROTEIN LIGASE SHPRH FAMILY MEMBER"/>
    <property type="match status" value="1"/>
</dbReference>
<dbReference type="GO" id="GO:0008270">
    <property type="term" value="F:zinc ion binding"/>
    <property type="evidence" value="ECO:0007669"/>
    <property type="project" value="UniProtKB-KW"/>
</dbReference>
<dbReference type="Pfam" id="PF00628">
    <property type="entry name" value="PHD"/>
    <property type="match status" value="1"/>
</dbReference>
<dbReference type="Gene3D" id="3.30.40.10">
    <property type="entry name" value="Zinc/RING finger domain, C3HC4 (zinc finger)"/>
    <property type="match status" value="1"/>
</dbReference>
<organism evidence="5 6">
    <name type="scientific">Striga hermonthica</name>
    <name type="common">Purple witchweed</name>
    <name type="synonym">Buchnera hermonthica</name>
    <dbReference type="NCBI Taxonomy" id="68872"/>
    <lineage>
        <taxon>Eukaryota</taxon>
        <taxon>Viridiplantae</taxon>
        <taxon>Streptophyta</taxon>
        <taxon>Embryophyta</taxon>
        <taxon>Tracheophyta</taxon>
        <taxon>Spermatophyta</taxon>
        <taxon>Magnoliopsida</taxon>
        <taxon>eudicotyledons</taxon>
        <taxon>Gunneridae</taxon>
        <taxon>Pentapetalae</taxon>
        <taxon>asterids</taxon>
        <taxon>lamiids</taxon>
        <taxon>Lamiales</taxon>
        <taxon>Orobanchaceae</taxon>
        <taxon>Buchnereae</taxon>
        <taxon>Striga</taxon>
    </lineage>
</organism>
<keyword evidence="3" id="KW-0862">Zinc</keyword>